<dbReference type="EMBL" id="JAWWVP010000004">
    <property type="protein sequence ID" value="MDX5040236.1"/>
    <property type="molecule type" value="Genomic_DNA"/>
</dbReference>
<name>A0A0P0N6Z3_STRAP</name>
<gene>
    <name evidence="3" type="ORF">C6A27_04105</name>
    <name evidence="2" type="ORF">SFH28_05090</name>
</gene>
<dbReference type="GO" id="GO:0003899">
    <property type="term" value="F:DNA-directed RNA polymerase activity"/>
    <property type="evidence" value="ECO:0007669"/>
    <property type="project" value="UniProtKB-EC"/>
</dbReference>
<proteinExistence type="predicted"/>
<dbReference type="GO" id="GO:0000428">
    <property type="term" value="C:DNA-directed RNA polymerase complex"/>
    <property type="evidence" value="ECO:0007669"/>
    <property type="project" value="UniProtKB-KW"/>
</dbReference>
<dbReference type="RefSeq" id="WP_041784006.1">
    <property type="nucleotide sequence ID" value="NZ_CABEHW010000003.1"/>
</dbReference>
<comment type="caution">
    <text evidence="3">The sequence shown here is derived from an EMBL/GenBank/DDBJ whole genome shotgun (WGS) entry which is preliminary data.</text>
</comment>
<reference evidence="3" key="2">
    <citation type="submission" date="2018-03" db="EMBL/GenBank/DDBJ databases">
        <authorList>
            <person name="Keele B.F."/>
        </authorList>
    </citation>
    <scope>NUCLEOTIDE SEQUENCE</scope>
    <source>
        <strain evidence="3">OUP21</strain>
    </source>
</reference>
<dbReference type="InterPro" id="IPR024596">
    <property type="entry name" value="RNApol_su_b/EpuA"/>
</dbReference>
<evidence type="ECO:0000256" key="1">
    <source>
        <dbReference type="SAM" id="Phobius"/>
    </source>
</evidence>
<organism evidence="3 4">
    <name type="scientific">Streptococcus anginosus</name>
    <dbReference type="NCBI Taxonomy" id="1328"/>
    <lineage>
        <taxon>Bacteria</taxon>
        <taxon>Bacillati</taxon>
        <taxon>Bacillota</taxon>
        <taxon>Bacilli</taxon>
        <taxon>Lactobacillales</taxon>
        <taxon>Streptococcaceae</taxon>
        <taxon>Streptococcus</taxon>
        <taxon>Streptococcus anginosus group</taxon>
    </lineage>
</organism>
<dbReference type="EMBL" id="PVSZ01000008">
    <property type="protein sequence ID" value="PRT71404.1"/>
    <property type="molecule type" value="Genomic_DNA"/>
</dbReference>
<sequence length="58" mass="6301">MNNDLKYVGKQVGIVLAVLLLGLILFALGLVVGYGGKNPWAILSPDKWQEIISKFTGQ</sequence>
<keyword evidence="1" id="KW-1133">Transmembrane helix</keyword>
<feature type="transmembrane region" description="Helical" evidence="1">
    <location>
        <begin position="12"/>
        <end position="35"/>
    </location>
</feature>
<protein>
    <submittedName>
        <fullName evidence="3">DNA-directed RNA polymerase subunit beta</fullName>
        <ecNumber evidence="2">2.7.7.6</ecNumber>
    </submittedName>
</protein>
<evidence type="ECO:0000313" key="4">
    <source>
        <dbReference type="Proteomes" id="UP000238573"/>
    </source>
</evidence>
<keyword evidence="1" id="KW-0812">Transmembrane</keyword>
<keyword evidence="1" id="KW-0472">Membrane</keyword>
<dbReference type="Pfam" id="PF11772">
    <property type="entry name" value="EpuA"/>
    <property type="match status" value="1"/>
</dbReference>
<keyword evidence="2" id="KW-0808">Transferase</keyword>
<dbReference type="EC" id="2.7.7.6" evidence="2"/>
<dbReference type="AlphaFoldDB" id="A0A0P0N6Z3"/>
<reference evidence="2" key="3">
    <citation type="submission" date="2023-11" db="EMBL/GenBank/DDBJ databases">
        <title>Streptococcus anginosus urogential strains.</title>
        <authorList>
            <person name="Appleberry H."/>
            <person name="Garcia-Israel J."/>
            <person name="Wolfe A."/>
            <person name="Putonti C."/>
        </authorList>
    </citation>
    <scope>NUCLEOTIDE SEQUENCE</scope>
    <source>
        <strain evidence="2">UMB1758</strain>
    </source>
</reference>
<dbReference type="Proteomes" id="UP000238573">
    <property type="component" value="Unassembled WGS sequence"/>
</dbReference>
<keyword evidence="2" id="KW-0548">Nucleotidyltransferase</keyword>
<reference evidence="3 4" key="1">
    <citation type="journal article" date="1993" name="J. Dent. Res.">
        <title>The isolation and characterization of milleri group streptococci from dental periapical abscesses.</title>
        <authorList>
            <person name="Fisher L.E."/>
            <person name="Russell R.R."/>
        </authorList>
    </citation>
    <scope>NUCLEOTIDE SEQUENCE [LARGE SCALE GENOMIC DNA]</scope>
    <source>
        <strain evidence="3 4">OUP21</strain>
    </source>
</reference>
<keyword evidence="3" id="KW-0240">DNA-directed RNA polymerase</keyword>
<evidence type="ECO:0000313" key="3">
    <source>
        <dbReference type="EMBL" id="PRT71404.1"/>
    </source>
</evidence>
<evidence type="ECO:0000313" key="2">
    <source>
        <dbReference type="EMBL" id="MDX5040236.1"/>
    </source>
</evidence>
<accession>A0A0P0N6Z3</accession>
<keyword evidence="3" id="KW-0804">Transcription</keyword>